<gene>
    <name evidence="3" type="ORF">SAMN05444422_101351</name>
</gene>
<keyword evidence="4" id="KW-1185">Reference proteome</keyword>
<sequence>MIQGRNAPDSDDETPTPAALRADFADRELPRHLALFYDGQDEQLAAATAFVDYALQSGHRCVYLYDDNVESRIETALRAIGIDVEDRIEAGDLWIEDASERYLENGFDPDRMIDTLERACEAAVDDGYEGLFVAGENSWCFHTEETFDHVLEFEAQFDTTCPELPVTALCQYDLARFGEESIAKALWTHERIIYRNTICENPYYVPPERYRSQPKPELNARLMLEQTYDLSRTRQVVENREQRLTVVNRVLRHNIRNDLNTALGMLETLADDERLEPTEREWVEAALDSTRQVVEIADKARYVQRTVEEPRIQPLSLADVVDRARERVADEHDRTSPDSSDRPLIEVSGPVDQTILTDPSLEAALAELFSLAVSGQGTGPVRLAVGLPSERVVELALVSETRMLEPADRRALELGEETPLEHGSGLGIWLIKWVVENSHGTLSFPEAEDRRLAIELPRLPPDQVGEWESDDGPASGRKA</sequence>
<dbReference type="GO" id="GO:0016301">
    <property type="term" value="F:kinase activity"/>
    <property type="evidence" value="ECO:0007669"/>
    <property type="project" value="UniProtKB-KW"/>
</dbReference>
<dbReference type="Pfam" id="PF14417">
    <property type="entry name" value="MEDS"/>
    <property type="match status" value="1"/>
</dbReference>
<dbReference type="Proteomes" id="UP000199161">
    <property type="component" value="Unassembled WGS sequence"/>
</dbReference>
<keyword evidence="3" id="KW-0418">Kinase</keyword>
<dbReference type="RefSeq" id="WP_089784808.1">
    <property type="nucleotide sequence ID" value="NZ_FOKW01000001.1"/>
</dbReference>
<feature type="compositionally biased region" description="Basic and acidic residues" evidence="1">
    <location>
        <begin position="326"/>
        <end position="344"/>
    </location>
</feature>
<name>A0A1I1D745_NATHA</name>
<evidence type="ECO:0000313" key="3">
    <source>
        <dbReference type="EMBL" id="SFB70637.1"/>
    </source>
</evidence>
<dbReference type="AlphaFoldDB" id="A0A1I1D745"/>
<evidence type="ECO:0000256" key="1">
    <source>
        <dbReference type="SAM" id="MobiDB-lite"/>
    </source>
</evidence>
<feature type="domain" description="MEDS" evidence="2">
    <location>
        <begin position="31"/>
        <end position="189"/>
    </location>
</feature>
<protein>
    <submittedName>
        <fullName evidence="3">Signal transduction histidine kinase</fullName>
    </submittedName>
</protein>
<keyword evidence="3" id="KW-0808">Transferase</keyword>
<organism evidence="3 4">
    <name type="scientific">Natronobacterium haloterrestre</name>
    <name type="common">Halobiforma haloterrestris</name>
    <dbReference type="NCBI Taxonomy" id="148448"/>
    <lineage>
        <taxon>Archaea</taxon>
        <taxon>Methanobacteriati</taxon>
        <taxon>Methanobacteriota</taxon>
        <taxon>Stenosarchaea group</taxon>
        <taxon>Halobacteria</taxon>
        <taxon>Halobacteriales</taxon>
        <taxon>Natrialbaceae</taxon>
        <taxon>Natronobacterium</taxon>
    </lineage>
</organism>
<proteinExistence type="predicted"/>
<dbReference type="InterPro" id="IPR025847">
    <property type="entry name" value="MEDS_domain"/>
</dbReference>
<evidence type="ECO:0000259" key="2">
    <source>
        <dbReference type="Pfam" id="PF14417"/>
    </source>
</evidence>
<dbReference type="EMBL" id="FOKW01000001">
    <property type="protein sequence ID" value="SFB70637.1"/>
    <property type="molecule type" value="Genomic_DNA"/>
</dbReference>
<feature type="region of interest" description="Disordered" evidence="1">
    <location>
        <begin position="326"/>
        <end position="346"/>
    </location>
</feature>
<reference evidence="4" key="1">
    <citation type="submission" date="2016-10" db="EMBL/GenBank/DDBJ databases">
        <authorList>
            <person name="Varghese N."/>
            <person name="Submissions S."/>
        </authorList>
    </citation>
    <scope>NUCLEOTIDE SEQUENCE [LARGE SCALE GENOMIC DNA]</scope>
    <source>
        <strain evidence="4">DSM 13078</strain>
    </source>
</reference>
<accession>A0A1I1D745</accession>
<dbReference type="OrthoDB" id="327291at2157"/>
<evidence type="ECO:0000313" key="4">
    <source>
        <dbReference type="Proteomes" id="UP000199161"/>
    </source>
</evidence>